<dbReference type="Proteomes" id="UP000602076">
    <property type="component" value="Unassembled WGS sequence"/>
</dbReference>
<keyword evidence="7" id="KW-1185">Reference proteome</keyword>
<dbReference type="AlphaFoldDB" id="A0A927CWF4"/>
<accession>A0A927CWF4</accession>
<keyword evidence="3" id="KW-0812">Transmembrane</keyword>
<dbReference type="PROSITE" id="PS00455">
    <property type="entry name" value="AMP_BINDING"/>
    <property type="match status" value="1"/>
</dbReference>
<dbReference type="SUPFAM" id="SSF56801">
    <property type="entry name" value="Acetyl-CoA synthetase-like"/>
    <property type="match status" value="1"/>
</dbReference>
<dbReference type="InterPro" id="IPR050237">
    <property type="entry name" value="ATP-dep_AMP-bd_enzyme"/>
</dbReference>
<dbReference type="InterPro" id="IPR000873">
    <property type="entry name" value="AMP-dep_synth/lig_dom"/>
</dbReference>
<evidence type="ECO:0000313" key="6">
    <source>
        <dbReference type="EMBL" id="MBD3108326.1"/>
    </source>
</evidence>
<protein>
    <submittedName>
        <fullName evidence="6">Long-chain-fatty-acid--CoA ligase</fullName>
    </submittedName>
</protein>
<comment type="similarity">
    <text evidence="1">Belongs to the ATP-dependent AMP-binding enzyme family.</text>
</comment>
<name>A0A927CWF4_9BACI</name>
<dbReference type="PANTHER" id="PTHR43767">
    <property type="entry name" value="LONG-CHAIN-FATTY-ACID--COA LIGASE"/>
    <property type="match status" value="1"/>
</dbReference>
<organism evidence="6 7">
    <name type="scientific">Peribacillus faecalis</name>
    <dbReference type="NCBI Taxonomy" id="2772559"/>
    <lineage>
        <taxon>Bacteria</taxon>
        <taxon>Bacillati</taxon>
        <taxon>Bacillota</taxon>
        <taxon>Bacilli</taxon>
        <taxon>Bacillales</taxon>
        <taxon>Bacillaceae</taxon>
        <taxon>Peribacillus</taxon>
    </lineage>
</organism>
<reference evidence="6" key="1">
    <citation type="submission" date="2020-09" db="EMBL/GenBank/DDBJ databases">
        <title>Bacillus faecalis sp. nov., a moderately halophilic bacterium isolated from cow faeces.</title>
        <authorList>
            <person name="Jiang L."/>
            <person name="Lee J."/>
        </authorList>
    </citation>
    <scope>NUCLEOTIDE SEQUENCE</scope>
    <source>
        <strain evidence="6">AGMB 02131</strain>
    </source>
</reference>
<evidence type="ECO:0000259" key="5">
    <source>
        <dbReference type="Pfam" id="PF13193"/>
    </source>
</evidence>
<dbReference type="GO" id="GO:0016878">
    <property type="term" value="F:acid-thiol ligase activity"/>
    <property type="evidence" value="ECO:0007669"/>
    <property type="project" value="UniProtKB-ARBA"/>
</dbReference>
<evidence type="ECO:0000256" key="2">
    <source>
        <dbReference type="ARBA" id="ARBA00022598"/>
    </source>
</evidence>
<dbReference type="Gene3D" id="3.40.50.12780">
    <property type="entry name" value="N-terminal domain of ligase-like"/>
    <property type="match status" value="1"/>
</dbReference>
<gene>
    <name evidence="6" type="ORF">IEO70_08100</name>
</gene>
<evidence type="ECO:0000313" key="7">
    <source>
        <dbReference type="Proteomes" id="UP000602076"/>
    </source>
</evidence>
<dbReference type="NCBIfam" id="NF004837">
    <property type="entry name" value="PRK06187.1"/>
    <property type="match status" value="1"/>
</dbReference>
<dbReference type="InterPro" id="IPR025110">
    <property type="entry name" value="AMP-bd_C"/>
</dbReference>
<evidence type="ECO:0000256" key="1">
    <source>
        <dbReference type="ARBA" id="ARBA00006432"/>
    </source>
</evidence>
<dbReference type="Pfam" id="PF00501">
    <property type="entry name" value="AMP-binding"/>
    <property type="match status" value="1"/>
</dbReference>
<dbReference type="InterPro" id="IPR020845">
    <property type="entry name" value="AMP-binding_CS"/>
</dbReference>
<dbReference type="InterPro" id="IPR045851">
    <property type="entry name" value="AMP-bd_C_sf"/>
</dbReference>
<keyword evidence="3" id="KW-1133">Transmembrane helix</keyword>
<dbReference type="PANTHER" id="PTHR43767:SF1">
    <property type="entry name" value="NONRIBOSOMAL PEPTIDE SYNTHASE PES1 (EUROFUNG)-RELATED"/>
    <property type="match status" value="1"/>
</dbReference>
<evidence type="ECO:0000256" key="3">
    <source>
        <dbReference type="SAM" id="Phobius"/>
    </source>
</evidence>
<evidence type="ECO:0000259" key="4">
    <source>
        <dbReference type="Pfam" id="PF00501"/>
    </source>
</evidence>
<dbReference type="FunFam" id="3.30.300.30:FF:000008">
    <property type="entry name" value="2,3-dihydroxybenzoate-AMP ligase"/>
    <property type="match status" value="1"/>
</dbReference>
<dbReference type="RefSeq" id="WP_190997869.1">
    <property type="nucleotide sequence ID" value="NZ_JACXSI010000016.1"/>
</dbReference>
<dbReference type="Gene3D" id="3.30.300.30">
    <property type="match status" value="1"/>
</dbReference>
<proteinExistence type="inferred from homology"/>
<keyword evidence="2 6" id="KW-0436">Ligase</keyword>
<feature type="transmembrane region" description="Helical" evidence="3">
    <location>
        <begin position="65"/>
        <end position="85"/>
    </location>
</feature>
<dbReference type="EMBL" id="JACXSI010000016">
    <property type="protein sequence ID" value="MBD3108326.1"/>
    <property type="molecule type" value="Genomic_DNA"/>
</dbReference>
<sequence>MNVCNWLISTAERMPHKTAILFEEDSYTYKELKFNVLSLAKELRRQGFKEKMNIGLMMHNSSDYIISYFAILAIGATAVPINPLFKENEVVYILRNSNAIGILTDNRSITTILNINKEVEALNNIICSKVVEQTNNKKIKFLLNANDANDNEANDLNQIYKSDMNDVAHIIFTSGTTGNPKGVMITHANLNWLSLTEASILNVSSNDKVLCTLPLYHVYGNLQCMLSPFVNGATVIIKERFVAKEVLETIEKERITMFFGVPTMFAMLVQSPLIEVLDFSSLRVCGSGGASIATEIIKKIKQLMHIDILEGYGLTEGTAQVTMNPYNGMKKIGSVGLPIPGVELKIIDENNNEADIGVIGELQFRGPIVMKGYYNNPQATKEIIKENWLSTGDLAYKDKDGYIFIVDRKKDLIIRGGYNIYPREVEEILYQHPNILECAVIGIPNELYGEEIVAYIVCKNDFNEQEIIEHCKEHLVHYKIPRIFKCVEGLPKSAIGKILKRNLKELHFSI</sequence>
<keyword evidence="3" id="KW-0472">Membrane</keyword>
<dbReference type="Pfam" id="PF13193">
    <property type="entry name" value="AMP-binding_C"/>
    <property type="match status" value="1"/>
</dbReference>
<feature type="domain" description="AMP-dependent synthetase/ligase" evidence="4">
    <location>
        <begin position="10"/>
        <end position="374"/>
    </location>
</feature>
<dbReference type="InterPro" id="IPR042099">
    <property type="entry name" value="ANL_N_sf"/>
</dbReference>
<comment type="caution">
    <text evidence="6">The sequence shown here is derived from an EMBL/GenBank/DDBJ whole genome shotgun (WGS) entry which is preliminary data.</text>
</comment>
<feature type="domain" description="AMP-binding enzyme C-terminal" evidence="5">
    <location>
        <begin position="424"/>
        <end position="497"/>
    </location>
</feature>